<organism evidence="1 2">
    <name type="scientific">Streptomyces chiangmaiensis</name>
    <dbReference type="NCBI Taxonomy" id="766497"/>
    <lineage>
        <taxon>Bacteria</taxon>
        <taxon>Bacillati</taxon>
        <taxon>Actinomycetota</taxon>
        <taxon>Actinomycetes</taxon>
        <taxon>Kitasatosporales</taxon>
        <taxon>Streptomycetaceae</taxon>
        <taxon>Streptomyces</taxon>
    </lineage>
</organism>
<evidence type="ECO:0000313" key="2">
    <source>
        <dbReference type="Proteomes" id="UP001333996"/>
    </source>
</evidence>
<protein>
    <submittedName>
        <fullName evidence="1">DNA-binding protein</fullName>
    </submittedName>
</protein>
<dbReference type="EMBL" id="JAYWVC010000518">
    <property type="protein sequence ID" value="MED7828824.1"/>
    <property type="molecule type" value="Genomic_DNA"/>
</dbReference>
<accession>A0ABU7FXR0</accession>
<comment type="caution">
    <text evidence="1">The sequence shown here is derived from an EMBL/GenBank/DDBJ whole genome shotgun (WGS) entry which is preliminary data.</text>
</comment>
<proteinExistence type="predicted"/>
<sequence length="52" mass="5650">MLIANGHLIPAENPAGRAGVTTASVEAEQTWRANATIRARSARCLKNTINWF</sequence>
<reference evidence="1" key="1">
    <citation type="submission" date="2024-01" db="EMBL/GenBank/DDBJ databases">
        <title>First draft genome sequence data of TA4-1, the type strain of Gram-positive actinobacterium Streptomyces chiangmaiensis.</title>
        <authorList>
            <person name="Yasawong M."/>
            <person name="Nantapong N."/>
        </authorList>
    </citation>
    <scope>NUCLEOTIDE SEQUENCE</scope>
    <source>
        <strain evidence="1">TA4-1</strain>
    </source>
</reference>
<dbReference type="Proteomes" id="UP001333996">
    <property type="component" value="Unassembled WGS sequence"/>
</dbReference>
<name>A0ABU7FXR0_9ACTN</name>
<dbReference type="RefSeq" id="WP_329513131.1">
    <property type="nucleotide sequence ID" value="NZ_BAAAYZ010000226.1"/>
</dbReference>
<dbReference type="GO" id="GO:0003677">
    <property type="term" value="F:DNA binding"/>
    <property type="evidence" value="ECO:0007669"/>
    <property type="project" value="UniProtKB-KW"/>
</dbReference>
<gene>
    <name evidence="1" type="ORF">VXC91_45125</name>
</gene>
<keyword evidence="1" id="KW-0238">DNA-binding</keyword>
<keyword evidence="2" id="KW-1185">Reference proteome</keyword>
<evidence type="ECO:0000313" key="1">
    <source>
        <dbReference type="EMBL" id="MED7828824.1"/>
    </source>
</evidence>